<sequence>MDTQAEGRPSIYLFIFVNPLSGDCKGEDLVKLPIQHFRLRRFPQVQVEIHNILDDKDRTLGLVNIKIPGGLQSITDPTQIMQIMSNILSGKPLVSSAAPSSIASTTTSPAASPAASSGPSNGSSSEATTTGQPAQKATEAPKETAKATETSSGSHFPWPF</sequence>
<dbReference type="Proteomes" id="UP000252139">
    <property type="component" value="Unassembled WGS sequence"/>
</dbReference>
<evidence type="ECO:0000313" key="2">
    <source>
        <dbReference type="EMBL" id="RCH98943.1"/>
    </source>
</evidence>
<accession>A0A367K9N6</accession>
<protein>
    <submittedName>
        <fullName evidence="2">Uncharacterized protein</fullName>
    </submittedName>
</protein>
<dbReference type="EMBL" id="PJQL01000159">
    <property type="protein sequence ID" value="RCH98943.1"/>
    <property type="molecule type" value="Genomic_DNA"/>
</dbReference>
<evidence type="ECO:0000313" key="3">
    <source>
        <dbReference type="Proteomes" id="UP000252139"/>
    </source>
</evidence>
<dbReference type="OrthoDB" id="242257at2759"/>
<proteinExistence type="predicted"/>
<reference evidence="2 3" key="1">
    <citation type="journal article" date="2018" name="G3 (Bethesda)">
        <title>Phylogenetic and Phylogenomic Definition of Rhizopus Species.</title>
        <authorList>
            <person name="Gryganskyi A.P."/>
            <person name="Golan J."/>
            <person name="Dolatabadi S."/>
            <person name="Mondo S."/>
            <person name="Robb S."/>
            <person name="Idnurm A."/>
            <person name="Muszewska A."/>
            <person name="Steczkiewicz K."/>
            <person name="Masonjones S."/>
            <person name="Liao H.L."/>
            <person name="Gajdeczka M.T."/>
            <person name="Anike F."/>
            <person name="Vuek A."/>
            <person name="Anishchenko I.M."/>
            <person name="Voigt K."/>
            <person name="de Hoog G.S."/>
            <person name="Smith M.E."/>
            <person name="Heitman J."/>
            <person name="Vilgalys R."/>
            <person name="Stajich J.E."/>
        </authorList>
    </citation>
    <scope>NUCLEOTIDE SEQUENCE [LARGE SCALE GENOMIC DNA]</scope>
    <source>
        <strain evidence="2 3">CBS 357.93</strain>
    </source>
</reference>
<feature type="region of interest" description="Disordered" evidence="1">
    <location>
        <begin position="93"/>
        <end position="160"/>
    </location>
</feature>
<dbReference type="STRING" id="86630.A0A367K9N6"/>
<gene>
    <name evidence="2" type="ORF">CU097_015264</name>
</gene>
<organism evidence="2 3">
    <name type="scientific">Rhizopus azygosporus</name>
    <name type="common">Rhizopus microsporus var. azygosporus</name>
    <dbReference type="NCBI Taxonomy" id="86630"/>
    <lineage>
        <taxon>Eukaryota</taxon>
        <taxon>Fungi</taxon>
        <taxon>Fungi incertae sedis</taxon>
        <taxon>Mucoromycota</taxon>
        <taxon>Mucoromycotina</taxon>
        <taxon>Mucoromycetes</taxon>
        <taxon>Mucorales</taxon>
        <taxon>Mucorineae</taxon>
        <taxon>Rhizopodaceae</taxon>
        <taxon>Rhizopus</taxon>
    </lineage>
</organism>
<name>A0A367K9N6_RHIAZ</name>
<dbReference type="AlphaFoldDB" id="A0A367K9N6"/>
<evidence type="ECO:0000256" key="1">
    <source>
        <dbReference type="SAM" id="MobiDB-lite"/>
    </source>
</evidence>
<keyword evidence="3" id="KW-1185">Reference proteome</keyword>
<comment type="caution">
    <text evidence="2">The sequence shown here is derived from an EMBL/GenBank/DDBJ whole genome shotgun (WGS) entry which is preliminary data.</text>
</comment>
<feature type="compositionally biased region" description="Low complexity" evidence="1">
    <location>
        <begin position="95"/>
        <end position="128"/>
    </location>
</feature>